<dbReference type="InterPro" id="IPR001810">
    <property type="entry name" value="F-box_dom"/>
</dbReference>
<protein>
    <recommendedName>
        <fullName evidence="1">F-box domain-containing protein</fullName>
    </recommendedName>
</protein>
<accession>A0ABD1CE39</accession>
<dbReference type="PROSITE" id="PS50181">
    <property type="entry name" value="FBOX"/>
    <property type="match status" value="1"/>
</dbReference>
<name>A0ABD1CE39_CULPP</name>
<evidence type="ECO:0000313" key="3">
    <source>
        <dbReference type="Proteomes" id="UP001562425"/>
    </source>
</evidence>
<keyword evidence="3" id="KW-1185">Reference proteome</keyword>
<dbReference type="SUPFAM" id="SSF81383">
    <property type="entry name" value="F-box domain"/>
    <property type="match status" value="1"/>
</dbReference>
<dbReference type="EMBL" id="JBEHCU010013139">
    <property type="protein sequence ID" value="KAL1374659.1"/>
    <property type="molecule type" value="Genomic_DNA"/>
</dbReference>
<dbReference type="CDD" id="cd09917">
    <property type="entry name" value="F-box_SF"/>
    <property type="match status" value="1"/>
</dbReference>
<dbReference type="Proteomes" id="UP001562425">
    <property type="component" value="Unassembled WGS sequence"/>
</dbReference>
<evidence type="ECO:0000259" key="1">
    <source>
        <dbReference type="PROSITE" id="PS50181"/>
    </source>
</evidence>
<gene>
    <name evidence="2" type="ORF">pipiens_017960</name>
</gene>
<proteinExistence type="predicted"/>
<feature type="domain" description="F-box" evidence="1">
    <location>
        <begin position="10"/>
        <end position="57"/>
    </location>
</feature>
<feature type="non-terminal residue" evidence="2">
    <location>
        <position position="160"/>
    </location>
</feature>
<dbReference type="Gene3D" id="1.20.1280.50">
    <property type="match status" value="1"/>
</dbReference>
<evidence type="ECO:0000313" key="2">
    <source>
        <dbReference type="EMBL" id="KAL1374659.1"/>
    </source>
</evidence>
<dbReference type="SMART" id="SM00256">
    <property type="entry name" value="FBOX"/>
    <property type="match status" value="1"/>
</dbReference>
<reference evidence="2 3" key="1">
    <citation type="submission" date="2024-05" db="EMBL/GenBank/DDBJ databases">
        <title>Culex pipiens pipiens assembly and annotation.</title>
        <authorList>
            <person name="Alout H."/>
            <person name="Durand T."/>
        </authorList>
    </citation>
    <scope>NUCLEOTIDE SEQUENCE [LARGE SCALE GENOMIC DNA]</scope>
    <source>
        <strain evidence="2">HA-2024</strain>
        <tissue evidence="2">Whole body</tissue>
    </source>
</reference>
<dbReference type="AlphaFoldDB" id="A0ABD1CE39"/>
<dbReference type="InterPro" id="IPR036047">
    <property type="entry name" value="F-box-like_dom_sf"/>
</dbReference>
<dbReference type="Pfam" id="PF00646">
    <property type="entry name" value="F-box"/>
    <property type="match status" value="1"/>
</dbReference>
<sequence>MANQTAKPDLDIVSRVPSKVWEQIFGHLSVHQLLEFRLICRSWRSIVDGCPALMERILLKFPEGFVLDREYKPKYLVPARNLSLEKVRISTVDSWWTTFGKAIVDLKIIDYSLEGLTLDYKPTMLKEIIQLKQLTHFTARTGTLTSEELNEIGKALPKLK</sequence>
<organism evidence="2 3">
    <name type="scientific">Culex pipiens pipiens</name>
    <name type="common">Northern house mosquito</name>
    <dbReference type="NCBI Taxonomy" id="38569"/>
    <lineage>
        <taxon>Eukaryota</taxon>
        <taxon>Metazoa</taxon>
        <taxon>Ecdysozoa</taxon>
        <taxon>Arthropoda</taxon>
        <taxon>Hexapoda</taxon>
        <taxon>Insecta</taxon>
        <taxon>Pterygota</taxon>
        <taxon>Neoptera</taxon>
        <taxon>Endopterygota</taxon>
        <taxon>Diptera</taxon>
        <taxon>Nematocera</taxon>
        <taxon>Culicoidea</taxon>
        <taxon>Culicidae</taxon>
        <taxon>Culicinae</taxon>
        <taxon>Culicini</taxon>
        <taxon>Culex</taxon>
        <taxon>Culex</taxon>
    </lineage>
</organism>
<comment type="caution">
    <text evidence="2">The sequence shown here is derived from an EMBL/GenBank/DDBJ whole genome shotgun (WGS) entry which is preliminary data.</text>
</comment>